<dbReference type="PANTHER" id="PTHR44329:SF285">
    <property type="entry name" value="V-MOS MOLONEY MURINE SARCOMA VIRAL ONCO HOMOLOG"/>
    <property type="match status" value="1"/>
</dbReference>
<feature type="binding site" evidence="9">
    <location>
        <position position="110"/>
    </location>
    <ligand>
        <name>ATP</name>
        <dbReference type="ChEBI" id="CHEBI:30616"/>
    </ligand>
</feature>
<keyword evidence="3" id="KW-0808">Transferase</keyword>
<dbReference type="EC" id="2.7.11.1" evidence="1"/>
<dbReference type="PROSITE" id="PS00108">
    <property type="entry name" value="PROTEIN_KINASE_ST"/>
    <property type="match status" value="1"/>
</dbReference>
<dbReference type="InterPro" id="IPR000719">
    <property type="entry name" value="Prot_kinase_dom"/>
</dbReference>
<comment type="similarity">
    <text evidence="10">Belongs to the protein kinase superfamily.</text>
</comment>
<proteinExistence type="inferred from homology"/>
<evidence type="ECO:0000256" key="2">
    <source>
        <dbReference type="ARBA" id="ARBA00022527"/>
    </source>
</evidence>
<evidence type="ECO:0000313" key="13">
    <source>
        <dbReference type="RefSeq" id="XP_017784600.1"/>
    </source>
</evidence>
<evidence type="ECO:0000259" key="11">
    <source>
        <dbReference type="PROSITE" id="PS50011"/>
    </source>
</evidence>
<dbReference type="RefSeq" id="XP_017784600.1">
    <property type="nucleotide sequence ID" value="XM_017929111.1"/>
</dbReference>
<dbReference type="GeneID" id="108568174"/>
<dbReference type="InterPro" id="IPR051681">
    <property type="entry name" value="Ser/Thr_Kinases-Pseudokinases"/>
</dbReference>
<dbReference type="PROSITE" id="PS50011">
    <property type="entry name" value="PROTEIN_KINASE_DOM"/>
    <property type="match status" value="1"/>
</dbReference>
<comment type="catalytic activity">
    <reaction evidence="7">
        <text>L-threonyl-[protein] + ATP = O-phospho-L-threonyl-[protein] + ADP + H(+)</text>
        <dbReference type="Rhea" id="RHEA:46608"/>
        <dbReference type="Rhea" id="RHEA-COMP:11060"/>
        <dbReference type="Rhea" id="RHEA-COMP:11605"/>
        <dbReference type="ChEBI" id="CHEBI:15378"/>
        <dbReference type="ChEBI" id="CHEBI:30013"/>
        <dbReference type="ChEBI" id="CHEBI:30616"/>
        <dbReference type="ChEBI" id="CHEBI:61977"/>
        <dbReference type="ChEBI" id="CHEBI:456216"/>
        <dbReference type="EC" id="2.7.11.1"/>
    </reaction>
</comment>
<keyword evidence="4 9" id="KW-0547">Nucleotide-binding</keyword>
<evidence type="ECO:0000256" key="8">
    <source>
        <dbReference type="ARBA" id="ARBA00048679"/>
    </source>
</evidence>
<keyword evidence="6 9" id="KW-0067">ATP-binding</keyword>
<comment type="catalytic activity">
    <reaction evidence="8">
        <text>L-seryl-[protein] + ATP = O-phospho-L-seryl-[protein] + ADP + H(+)</text>
        <dbReference type="Rhea" id="RHEA:17989"/>
        <dbReference type="Rhea" id="RHEA-COMP:9863"/>
        <dbReference type="Rhea" id="RHEA-COMP:11604"/>
        <dbReference type="ChEBI" id="CHEBI:15378"/>
        <dbReference type="ChEBI" id="CHEBI:29999"/>
        <dbReference type="ChEBI" id="CHEBI:30616"/>
        <dbReference type="ChEBI" id="CHEBI:83421"/>
        <dbReference type="ChEBI" id="CHEBI:456216"/>
        <dbReference type="EC" id="2.7.11.1"/>
    </reaction>
</comment>
<dbReference type="Gene3D" id="1.10.510.10">
    <property type="entry name" value="Transferase(Phosphotransferase) domain 1"/>
    <property type="match status" value="1"/>
</dbReference>
<keyword evidence="5 13" id="KW-0418">Kinase</keyword>
<organism evidence="12 13">
    <name type="scientific">Nicrophorus vespilloides</name>
    <name type="common">Boreal carrion beetle</name>
    <dbReference type="NCBI Taxonomy" id="110193"/>
    <lineage>
        <taxon>Eukaryota</taxon>
        <taxon>Metazoa</taxon>
        <taxon>Ecdysozoa</taxon>
        <taxon>Arthropoda</taxon>
        <taxon>Hexapoda</taxon>
        <taxon>Insecta</taxon>
        <taxon>Pterygota</taxon>
        <taxon>Neoptera</taxon>
        <taxon>Endopterygota</taxon>
        <taxon>Coleoptera</taxon>
        <taxon>Polyphaga</taxon>
        <taxon>Staphyliniformia</taxon>
        <taxon>Silphidae</taxon>
        <taxon>Nicrophorinae</taxon>
        <taxon>Nicrophorus</taxon>
    </lineage>
</organism>
<dbReference type="Pfam" id="PF00069">
    <property type="entry name" value="Pkinase"/>
    <property type="match status" value="1"/>
</dbReference>
<feature type="domain" description="Protein kinase" evidence="11">
    <location>
        <begin position="83"/>
        <end position="327"/>
    </location>
</feature>
<dbReference type="InterPro" id="IPR017441">
    <property type="entry name" value="Protein_kinase_ATP_BS"/>
</dbReference>
<dbReference type="GO" id="GO:0016301">
    <property type="term" value="F:kinase activity"/>
    <property type="evidence" value="ECO:0007669"/>
    <property type="project" value="UniProtKB-KW"/>
</dbReference>
<dbReference type="SMART" id="SM00220">
    <property type="entry name" value="S_TKc"/>
    <property type="match status" value="1"/>
</dbReference>
<keyword evidence="12" id="KW-1185">Reference proteome</keyword>
<sequence>MATPIKCLAVSPRIVRGLSPNVKRSLVGRLDYSPKPKRENIQCRITINGRNYADEQDSSSNKRLLVINTPKKLSILRDGLSDCKKLKVLGRGSFGTVVKGIHKDKIVAVKVIKTKEKLKELNALGLKHKNVISIFDVITESDSNSIVIMEYLDNCRQLQAVLDDERAIIDVCRIALDVASGLKFCHDSDLMHLDLKPKNVLLTATGSCKICDFGNSCDRNDKDNYTHEGTVIYTAPEILAGGKPDFPADVYSLGVLFWQLKHREIPFKDFHNKFVVIYKVVKYRLRPSENPDAHPSDYDNLYRSCWKSEPSQRPSTKEIIETLETIIPSNSC</sequence>
<keyword evidence="2 10" id="KW-0723">Serine/threonine-protein kinase</keyword>
<evidence type="ECO:0000256" key="9">
    <source>
        <dbReference type="PROSITE-ProRule" id="PRU10141"/>
    </source>
</evidence>
<dbReference type="PROSITE" id="PS00107">
    <property type="entry name" value="PROTEIN_KINASE_ATP"/>
    <property type="match status" value="1"/>
</dbReference>
<dbReference type="InterPro" id="IPR008271">
    <property type="entry name" value="Ser/Thr_kinase_AS"/>
</dbReference>
<evidence type="ECO:0000256" key="7">
    <source>
        <dbReference type="ARBA" id="ARBA00047899"/>
    </source>
</evidence>
<reference evidence="13" key="1">
    <citation type="submission" date="2025-08" db="UniProtKB">
        <authorList>
            <consortium name="RefSeq"/>
        </authorList>
    </citation>
    <scope>IDENTIFICATION</scope>
    <source>
        <tissue evidence="13">Whole Larva</tissue>
    </source>
</reference>
<gene>
    <name evidence="13" type="primary">LOC108568174</name>
</gene>
<name>A0ABM1NCQ0_NICVS</name>
<evidence type="ECO:0000256" key="3">
    <source>
        <dbReference type="ARBA" id="ARBA00022679"/>
    </source>
</evidence>
<dbReference type="InterPro" id="IPR011009">
    <property type="entry name" value="Kinase-like_dom_sf"/>
</dbReference>
<protein>
    <recommendedName>
        <fullName evidence="1">non-specific serine/threonine protein kinase</fullName>
        <ecNumber evidence="1">2.7.11.1</ecNumber>
    </recommendedName>
</protein>
<accession>A0ABM1NCQ0</accession>
<evidence type="ECO:0000256" key="10">
    <source>
        <dbReference type="RuleBase" id="RU000304"/>
    </source>
</evidence>
<evidence type="ECO:0000256" key="4">
    <source>
        <dbReference type="ARBA" id="ARBA00022741"/>
    </source>
</evidence>
<evidence type="ECO:0000313" key="12">
    <source>
        <dbReference type="Proteomes" id="UP000695000"/>
    </source>
</evidence>
<evidence type="ECO:0000256" key="5">
    <source>
        <dbReference type="ARBA" id="ARBA00022777"/>
    </source>
</evidence>
<dbReference type="Gene3D" id="3.30.200.20">
    <property type="entry name" value="Phosphorylase Kinase, domain 1"/>
    <property type="match status" value="1"/>
</dbReference>
<evidence type="ECO:0000256" key="6">
    <source>
        <dbReference type="ARBA" id="ARBA00022840"/>
    </source>
</evidence>
<dbReference type="Proteomes" id="UP000695000">
    <property type="component" value="Unplaced"/>
</dbReference>
<dbReference type="SUPFAM" id="SSF56112">
    <property type="entry name" value="Protein kinase-like (PK-like)"/>
    <property type="match status" value="1"/>
</dbReference>
<evidence type="ECO:0000256" key="1">
    <source>
        <dbReference type="ARBA" id="ARBA00012513"/>
    </source>
</evidence>
<dbReference type="PANTHER" id="PTHR44329">
    <property type="entry name" value="SERINE/THREONINE-PROTEIN KINASE TNNI3K-RELATED"/>
    <property type="match status" value="1"/>
</dbReference>